<dbReference type="Proteomes" id="UP000035704">
    <property type="component" value="Chromosome"/>
</dbReference>
<accession>A0A0D8I998</accession>
<dbReference type="KEGG" id="cace:CACET_c27500"/>
<keyword evidence="2" id="KW-1185">Reference proteome</keyword>
<dbReference type="EMBL" id="CP009687">
    <property type="protein sequence ID" value="AKL96195.1"/>
    <property type="molecule type" value="Genomic_DNA"/>
</dbReference>
<reference evidence="1 2" key="1">
    <citation type="submission" date="2014-10" db="EMBL/GenBank/DDBJ databases">
        <title>Genome sequence of Clostridium aceticum DSM 1496.</title>
        <authorList>
            <person name="Poehlein A."/>
            <person name="Schiel-Bengelsdorf B."/>
            <person name="Gottschalk G."/>
            <person name="Duerre P."/>
            <person name="Daniel R."/>
        </authorList>
    </citation>
    <scope>NUCLEOTIDE SEQUENCE [LARGE SCALE GENOMIC DNA]</scope>
    <source>
        <strain evidence="1 2">DSM 1496</strain>
    </source>
</reference>
<dbReference type="STRING" id="84022.CACET_c27500"/>
<proteinExistence type="predicted"/>
<protein>
    <submittedName>
        <fullName evidence="1">Uncharacterized protein</fullName>
    </submittedName>
</protein>
<dbReference type="RefSeq" id="WP_044825225.1">
    <property type="nucleotide sequence ID" value="NZ_CP009687.1"/>
</dbReference>
<sequence>MNQGIGRVQLYDNRLYNYGAMTNHYKDIYIDIEINGEILSDIKIEQLITDNYLGLTEREMRIIVNASKKLVKDRDYNSYILDFTKEKISKHTIDY</sequence>
<evidence type="ECO:0000313" key="1">
    <source>
        <dbReference type="EMBL" id="AKL96195.1"/>
    </source>
</evidence>
<dbReference type="PATRIC" id="fig|84022.5.peg.686"/>
<organism evidence="1 2">
    <name type="scientific">Clostridium aceticum</name>
    <dbReference type="NCBI Taxonomy" id="84022"/>
    <lineage>
        <taxon>Bacteria</taxon>
        <taxon>Bacillati</taxon>
        <taxon>Bacillota</taxon>
        <taxon>Clostridia</taxon>
        <taxon>Eubacteriales</taxon>
        <taxon>Clostridiaceae</taxon>
        <taxon>Clostridium</taxon>
    </lineage>
</organism>
<dbReference type="AlphaFoldDB" id="A0A0D8I998"/>
<evidence type="ECO:0000313" key="2">
    <source>
        <dbReference type="Proteomes" id="UP000035704"/>
    </source>
</evidence>
<gene>
    <name evidence="1" type="ORF">CACET_c27500</name>
</gene>
<name>A0A0D8I998_9CLOT</name>